<sequence length="68" mass="8060">MDTYVGFEIVNGKVSENVIVFHPSFGKNVKGWDIIESEHSDFFDFMQKRVLPEMKEWIPEDDVNDYME</sequence>
<evidence type="ECO:0000313" key="1">
    <source>
        <dbReference type="EMBL" id="TBN14566.1"/>
    </source>
</evidence>
<evidence type="ECO:0000313" key="2">
    <source>
        <dbReference type="Proteomes" id="UP000292372"/>
    </source>
</evidence>
<name>A0A4Q9FN18_9FLAO</name>
<comment type="caution">
    <text evidence="1">The sequence shown here is derived from an EMBL/GenBank/DDBJ whole genome shotgun (WGS) entry which is preliminary data.</text>
</comment>
<keyword evidence="2" id="KW-1185">Reference proteome</keyword>
<protein>
    <submittedName>
        <fullName evidence="1">Uncharacterized protein</fullName>
    </submittedName>
</protein>
<reference evidence="1 2" key="1">
    <citation type="journal article" date="2015" name="Int. J. Syst. Evol. Microbiol.">
        <title>Hyunsoonleella pacifica sp. nov., isolated from seawater of South Pacific Gyre.</title>
        <authorList>
            <person name="Gao X."/>
            <person name="Zhang Z."/>
            <person name="Dai X."/>
            <person name="Zhang X.H."/>
        </authorList>
    </citation>
    <scope>NUCLEOTIDE SEQUENCE [LARGE SCALE GENOMIC DNA]</scope>
    <source>
        <strain evidence="1 2">SW033</strain>
    </source>
</reference>
<dbReference type="Proteomes" id="UP000292372">
    <property type="component" value="Unassembled WGS sequence"/>
</dbReference>
<dbReference type="EMBL" id="SIRS01000005">
    <property type="protein sequence ID" value="TBN14566.1"/>
    <property type="molecule type" value="Genomic_DNA"/>
</dbReference>
<organism evidence="1 2">
    <name type="scientific">Hyunsoonleella pacifica</name>
    <dbReference type="NCBI Taxonomy" id="1080224"/>
    <lineage>
        <taxon>Bacteria</taxon>
        <taxon>Pseudomonadati</taxon>
        <taxon>Bacteroidota</taxon>
        <taxon>Flavobacteriia</taxon>
        <taxon>Flavobacteriales</taxon>
        <taxon>Flavobacteriaceae</taxon>
    </lineage>
</organism>
<gene>
    <name evidence="1" type="ORF">EYD46_13425</name>
</gene>
<dbReference type="AlphaFoldDB" id="A0A4Q9FN18"/>
<accession>A0A4Q9FN18</accession>
<proteinExistence type="predicted"/>